<feature type="transmembrane region" description="Helical" evidence="1">
    <location>
        <begin position="61"/>
        <end position="82"/>
    </location>
</feature>
<gene>
    <name evidence="3" type="primary">LOC111602564</name>
</gene>
<name>A0A6J1M5Z7_DROHY</name>
<protein>
    <submittedName>
        <fullName evidence="3">Uncharacterized protein LOC111602564</fullName>
    </submittedName>
</protein>
<evidence type="ECO:0000313" key="3">
    <source>
        <dbReference type="RefSeq" id="XP_023175488.1"/>
    </source>
</evidence>
<feature type="transmembrane region" description="Helical" evidence="1">
    <location>
        <begin position="110"/>
        <end position="131"/>
    </location>
</feature>
<feature type="transmembrane region" description="Helical" evidence="1">
    <location>
        <begin position="151"/>
        <end position="170"/>
    </location>
</feature>
<organism evidence="2 3">
    <name type="scientific">Drosophila hydei</name>
    <name type="common">Fruit fly</name>
    <dbReference type="NCBI Taxonomy" id="7224"/>
    <lineage>
        <taxon>Eukaryota</taxon>
        <taxon>Metazoa</taxon>
        <taxon>Ecdysozoa</taxon>
        <taxon>Arthropoda</taxon>
        <taxon>Hexapoda</taxon>
        <taxon>Insecta</taxon>
        <taxon>Pterygota</taxon>
        <taxon>Neoptera</taxon>
        <taxon>Endopterygota</taxon>
        <taxon>Diptera</taxon>
        <taxon>Brachycera</taxon>
        <taxon>Muscomorpha</taxon>
        <taxon>Ephydroidea</taxon>
        <taxon>Drosophilidae</taxon>
        <taxon>Drosophila</taxon>
    </lineage>
</organism>
<keyword evidence="1" id="KW-1133">Transmembrane helix</keyword>
<keyword evidence="2" id="KW-1185">Reference proteome</keyword>
<feature type="transmembrane region" description="Helical" evidence="1">
    <location>
        <begin position="20"/>
        <end position="41"/>
    </location>
</feature>
<dbReference type="Proteomes" id="UP000504633">
    <property type="component" value="Unplaced"/>
</dbReference>
<evidence type="ECO:0000313" key="2">
    <source>
        <dbReference type="Proteomes" id="UP000504633"/>
    </source>
</evidence>
<sequence>MPELHGCRKYTRTLMCLLRCFLAISYLWIMVHAAAMVPVVSEQTKWFFWVQYLKFWVTYSSLLTFDVQTQIYVAFVMILVLWRIFQCSRCSFCNPSECIQGDKVPMNKRMLLYFGPYLLIFIFCWLTSMYSLGQDLVRMSLSVSEIHPDNMSKIIMAILFKLLILANAIGRCIRSAVILQLFFDEPGDELRNSHNLGEHYNLFFLN</sequence>
<proteinExistence type="predicted"/>
<dbReference type="AlphaFoldDB" id="A0A6J1M5Z7"/>
<keyword evidence="1" id="KW-0812">Transmembrane</keyword>
<dbReference type="RefSeq" id="XP_023175488.1">
    <property type="nucleotide sequence ID" value="XM_023319720.1"/>
</dbReference>
<dbReference type="KEGG" id="dhe:111602564"/>
<dbReference type="GeneID" id="111602564"/>
<evidence type="ECO:0000256" key="1">
    <source>
        <dbReference type="SAM" id="Phobius"/>
    </source>
</evidence>
<keyword evidence="1" id="KW-0472">Membrane</keyword>
<accession>A0A6J1M5Z7</accession>
<dbReference type="OMA" id="CWLASMY"/>
<dbReference type="OrthoDB" id="7864460at2759"/>
<reference evidence="3" key="1">
    <citation type="submission" date="2025-08" db="UniProtKB">
        <authorList>
            <consortium name="RefSeq"/>
        </authorList>
    </citation>
    <scope>IDENTIFICATION</scope>
    <source>
        <strain evidence="3">15085-1641.00</strain>
        <tissue evidence="3">Whole body</tissue>
    </source>
</reference>